<dbReference type="PANTHER" id="PTHR13622:SF8">
    <property type="entry name" value="THIAMIN PYROPHOSPHOKINASE 1"/>
    <property type="match status" value="1"/>
</dbReference>
<name>A0A9N6ZFZ0_9CRUS</name>
<accession>A0A9N6ZFZ0</accession>
<dbReference type="EMBL" id="OC988884">
    <property type="protein sequence ID" value="CAG4645539.1"/>
    <property type="molecule type" value="Genomic_DNA"/>
</dbReference>
<reference evidence="2" key="1">
    <citation type="submission" date="2021-04" db="EMBL/GenBank/DDBJ databases">
        <authorList>
            <person name="Cornetti L."/>
        </authorList>
    </citation>
    <scope>NUCLEOTIDE SEQUENCE</scope>
</reference>
<dbReference type="Pfam" id="PF00293">
    <property type="entry name" value="NUDIX"/>
    <property type="match status" value="1"/>
</dbReference>
<dbReference type="GO" id="GO:0044715">
    <property type="term" value="F:8-oxo-dGDP phosphatase activity"/>
    <property type="evidence" value="ECO:0007669"/>
    <property type="project" value="UniProtKB-ARBA"/>
</dbReference>
<dbReference type="InterPro" id="IPR000086">
    <property type="entry name" value="NUDIX_hydrolase_dom"/>
</dbReference>
<feature type="domain" description="Nudix hydrolase" evidence="1">
    <location>
        <begin position="124"/>
        <end position="268"/>
    </location>
</feature>
<dbReference type="FunFam" id="3.90.79.10:FF:000019">
    <property type="entry name" value="Thiamin pyrophosphokinase, putative"/>
    <property type="match status" value="1"/>
</dbReference>
<dbReference type="CDD" id="cd03676">
    <property type="entry name" value="NUDIX_Tnr3_like"/>
    <property type="match status" value="1"/>
</dbReference>
<protein>
    <submittedName>
        <fullName evidence="2">EOG090X06MA</fullName>
    </submittedName>
</protein>
<dbReference type="Pfam" id="PF15916">
    <property type="entry name" value="DUF4743"/>
    <property type="match status" value="1"/>
</dbReference>
<dbReference type="PROSITE" id="PS51462">
    <property type="entry name" value="NUDIX"/>
    <property type="match status" value="1"/>
</dbReference>
<gene>
    <name evidence="2" type="primary">EOG090X06MA</name>
</gene>
<sequence length="304" mass="34490">MSNFLKLARHFNCFYFKGDLNKCKKLIVAGKQVGLVQSSVIDVLSKHPDVFQVENNSVWVLKKLKSYEDRSAKIDSVLRQWRDASQFLTLKGWREECYEVRSGFAEQPLLKMERSATCLFGIRQYGVDINGYTRHPTMGLCMWLQRRAKTKPTWPGKLDNMVGGGLSVGHSVLDTALKEAAEEASIPNHLLSKLQSVGSVSFFFESERGLFPNTEFVFDLELPPDFVPSNADGEVESFELVPVDEVQQIVLSPEFKTTSCPVTLDFLIRHGLINSENEPNLPELVELLHMPLHLLYSKHEVEID</sequence>
<dbReference type="Gene3D" id="3.90.79.10">
    <property type="entry name" value="Nucleoside Triphosphate Pyrophosphohydrolase"/>
    <property type="match status" value="1"/>
</dbReference>
<evidence type="ECO:0000259" key="1">
    <source>
        <dbReference type="PROSITE" id="PS51462"/>
    </source>
</evidence>
<dbReference type="AlphaFoldDB" id="A0A9N6ZFZ0"/>
<organism evidence="2">
    <name type="scientific">Lynceus sp. MCZ IZ 141354</name>
    <dbReference type="NCBI Taxonomy" id="1930659"/>
    <lineage>
        <taxon>Eukaryota</taxon>
        <taxon>Metazoa</taxon>
        <taxon>Ecdysozoa</taxon>
        <taxon>Arthropoda</taxon>
        <taxon>Crustacea</taxon>
        <taxon>Branchiopoda</taxon>
        <taxon>Diplostraca</taxon>
        <taxon>Laevicaudata</taxon>
        <taxon>Lynceidae</taxon>
        <taxon>Lynceus</taxon>
    </lineage>
</organism>
<proteinExistence type="predicted"/>
<dbReference type="InterPro" id="IPR015797">
    <property type="entry name" value="NUDIX_hydrolase-like_dom_sf"/>
</dbReference>
<dbReference type="InterPro" id="IPR031804">
    <property type="entry name" value="DUF4743"/>
</dbReference>
<dbReference type="PANTHER" id="PTHR13622">
    <property type="entry name" value="THIAMIN PYROPHOSPHOKINASE"/>
    <property type="match status" value="1"/>
</dbReference>
<evidence type="ECO:0000313" key="2">
    <source>
        <dbReference type="EMBL" id="CAG4645539.1"/>
    </source>
</evidence>
<dbReference type="SUPFAM" id="SSF55811">
    <property type="entry name" value="Nudix"/>
    <property type="match status" value="1"/>
</dbReference>